<dbReference type="RefSeq" id="WP_062707326.1">
    <property type="nucleotide sequence ID" value="NZ_CAWRCI010000010.1"/>
</dbReference>
<evidence type="ECO:0000313" key="2">
    <source>
        <dbReference type="Proteomes" id="UP000073601"/>
    </source>
</evidence>
<keyword evidence="2" id="KW-1185">Reference proteome</keyword>
<evidence type="ECO:0000313" key="1">
    <source>
        <dbReference type="EMBL" id="CZF80567.1"/>
    </source>
</evidence>
<accession>A0A128F1A7</accession>
<gene>
    <name evidence="1" type="ORF">GMA8713_01498</name>
</gene>
<dbReference type="EMBL" id="FIZY01000010">
    <property type="protein sequence ID" value="CZF80567.1"/>
    <property type="molecule type" value="Genomic_DNA"/>
</dbReference>
<dbReference type="OrthoDB" id="6209688at2"/>
<name>A0A128F1A7_9GAMM</name>
<protein>
    <submittedName>
        <fullName evidence="1">Uncharacterized protein</fullName>
    </submittedName>
</protein>
<sequence>MISVEKYEGLTARIALINEEIKRQDVEFYLFVPGELSFSKSILSEDEFYYKVLSNTRTYFTSQHHLPLVHSRLASRDKLPSDKYRVSLSLYAYQYALSLEKTTHRFFDTLADVEEEEAVEQLEVITDMAVEILRRLRRYVPKDESLIKYYNNVDNYLSWLTEQRFLSLIAHMPRSAAFKPIKEQLLAFCESEAAYRIEQNYNSSKAQTDATRMVNKMRLARRLIEYPVTIRQKDVVLGQNLNKLAKGAAAGLVMIFVTVAIIRMRSFLGEITLSFALAMAGLYAMREIFKDDLRDVLWRFIRKGRPKWRKMFTDPTSGQRIGSQLEWLDYIPFDKIPDDVRKMRKGKLRQREESVVKIKMVTQMSTTKFLSGYDMTREVWRIDFRPFSRLMARGKERYYALSDGQVTRESIDKRHQFNLVSKQKNQDGSFTIQRWKITVNRSKVIDVEEVFS</sequence>
<organism evidence="1 2">
    <name type="scientific">Grimontia marina</name>
    <dbReference type="NCBI Taxonomy" id="646534"/>
    <lineage>
        <taxon>Bacteria</taxon>
        <taxon>Pseudomonadati</taxon>
        <taxon>Pseudomonadota</taxon>
        <taxon>Gammaproteobacteria</taxon>
        <taxon>Vibrionales</taxon>
        <taxon>Vibrionaceae</taxon>
        <taxon>Grimontia</taxon>
    </lineage>
</organism>
<dbReference type="Proteomes" id="UP000073601">
    <property type="component" value="Unassembled WGS sequence"/>
</dbReference>
<proteinExistence type="predicted"/>
<dbReference type="AlphaFoldDB" id="A0A128F1A7"/>
<reference evidence="2" key="1">
    <citation type="submission" date="2016-02" db="EMBL/GenBank/DDBJ databases">
        <authorList>
            <person name="Rodrigo-Torres Lidia"/>
            <person name="Arahal R.David."/>
        </authorList>
    </citation>
    <scope>NUCLEOTIDE SEQUENCE [LARGE SCALE GENOMIC DNA]</scope>
    <source>
        <strain evidence="2">CECT 8713</strain>
    </source>
</reference>